<dbReference type="Proteomes" id="UP000198802">
    <property type="component" value="Unassembled WGS sequence"/>
</dbReference>
<evidence type="ECO:0000313" key="2">
    <source>
        <dbReference type="Proteomes" id="UP000198802"/>
    </source>
</evidence>
<accession>A0A0S4QZI8</accession>
<keyword evidence="2" id="KW-1185">Reference proteome</keyword>
<protein>
    <submittedName>
        <fullName evidence="1">Uncharacterized protein</fullName>
    </submittedName>
</protein>
<dbReference type="AlphaFoldDB" id="A0A0S4QZI8"/>
<proteinExistence type="predicted"/>
<evidence type="ECO:0000313" key="1">
    <source>
        <dbReference type="EMBL" id="CUU60380.1"/>
    </source>
</evidence>
<sequence length="128" mass="14220">MVDGSSFGCAPEGHFGPLTLSDLANRAEVAHTEHMQGYTASAVLHRMHMAESAEDTELRDALDLLLARLETWRARTREEWRQAYNAWAVPAGVEPLPGDPMVVDIEVFVTVDEFDDVPFGSDLYDLNS</sequence>
<dbReference type="RefSeq" id="WP_193209871.1">
    <property type="nucleotide sequence ID" value="NZ_FAOZ01000039.1"/>
</dbReference>
<dbReference type="EMBL" id="FAOZ01000039">
    <property type="protein sequence ID" value="CUU60380.1"/>
    <property type="molecule type" value="Genomic_DNA"/>
</dbReference>
<reference evidence="2" key="1">
    <citation type="submission" date="2015-11" db="EMBL/GenBank/DDBJ databases">
        <authorList>
            <person name="Varghese N."/>
        </authorList>
    </citation>
    <scope>NUCLEOTIDE SEQUENCE [LARGE SCALE GENOMIC DNA]</scope>
    <source>
        <strain evidence="2">DSM 45899</strain>
    </source>
</reference>
<gene>
    <name evidence="1" type="ORF">Ga0074812_13913</name>
</gene>
<name>A0A0S4QZI8_9ACTN</name>
<organism evidence="1 2">
    <name type="scientific">Parafrankia irregularis</name>
    <dbReference type="NCBI Taxonomy" id="795642"/>
    <lineage>
        <taxon>Bacteria</taxon>
        <taxon>Bacillati</taxon>
        <taxon>Actinomycetota</taxon>
        <taxon>Actinomycetes</taxon>
        <taxon>Frankiales</taxon>
        <taxon>Frankiaceae</taxon>
        <taxon>Parafrankia</taxon>
    </lineage>
</organism>